<feature type="compositionally biased region" description="Basic and acidic residues" evidence="7">
    <location>
        <begin position="72"/>
        <end position="85"/>
    </location>
</feature>
<evidence type="ECO:0000256" key="6">
    <source>
        <dbReference type="ARBA" id="ARBA00023239"/>
    </source>
</evidence>
<dbReference type="NCBIfam" id="NF010372">
    <property type="entry name" value="PRK13798.1"/>
    <property type="match status" value="1"/>
</dbReference>
<feature type="domain" description="Oxo-4-hydroxy-4-carboxy-5-ureidoimidazoline decarboxylase" evidence="8">
    <location>
        <begin position="7"/>
        <end position="160"/>
    </location>
</feature>
<gene>
    <name evidence="9" type="ORF">AE0388_1133</name>
</gene>
<keyword evidence="10" id="KW-1185">Reference proteome</keyword>
<dbReference type="SUPFAM" id="SSF158694">
    <property type="entry name" value="UraD-Like"/>
    <property type="match status" value="1"/>
</dbReference>
<organism evidence="9 10">
    <name type="scientific">Brevibacterium linens</name>
    <dbReference type="NCBI Taxonomy" id="1703"/>
    <lineage>
        <taxon>Bacteria</taxon>
        <taxon>Bacillati</taxon>
        <taxon>Actinomycetota</taxon>
        <taxon>Actinomycetes</taxon>
        <taxon>Micrococcales</taxon>
        <taxon>Brevibacteriaceae</taxon>
        <taxon>Brevibacterium</taxon>
    </lineage>
</organism>
<proteinExistence type="predicted"/>
<evidence type="ECO:0000256" key="4">
    <source>
        <dbReference type="ARBA" id="ARBA00022631"/>
    </source>
</evidence>
<dbReference type="EC" id="4.1.1.97" evidence="3"/>
<dbReference type="AlphaFoldDB" id="A0A0B9AV05"/>
<dbReference type="PATRIC" id="fig|1703.6.peg.1021"/>
<dbReference type="PANTHER" id="PTHR43466:SF1">
    <property type="entry name" value="2-OXO-4-HYDROXY-4-CARBOXY-5-UREIDOIMIDAZOLINE DECARBOXYLASE-RELATED"/>
    <property type="match status" value="1"/>
</dbReference>
<comment type="caution">
    <text evidence="9">The sequence shown here is derived from an EMBL/GenBank/DDBJ whole genome shotgun (WGS) entry which is preliminary data.</text>
</comment>
<dbReference type="Gene3D" id="1.10.3330.10">
    <property type="entry name" value="Oxo-4-hydroxy-4-carboxy-5-ureidoimidazoline decarboxylase"/>
    <property type="match status" value="1"/>
</dbReference>
<reference evidence="9 10" key="1">
    <citation type="submission" date="2014-11" db="EMBL/GenBank/DDBJ databases">
        <title>Draft Genome Sequence of Brevibacterium linens AE038-8.</title>
        <authorList>
            <person name="Maizel D."/>
            <person name="Utturkar S.M."/>
            <person name="Brown S.D."/>
            <person name="Ferrero M."/>
            <person name="Rosen B.P."/>
        </authorList>
    </citation>
    <scope>NUCLEOTIDE SEQUENCE [LARGE SCALE GENOMIC DNA]</scope>
    <source>
        <strain evidence="9 10">AE038-8</strain>
    </source>
</reference>
<dbReference type="RefSeq" id="WP_039207894.1">
    <property type="nucleotide sequence ID" value="NZ_JBCLTJ010000006.1"/>
</dbReference>
<dbReference type="STRING" id="1703.BLSMQ_0833"/>
<dbReference type="Pfam" id="PF09349">
    <property type="entry name" value="OHCU_decarbox"/>
    <property type="match status" value="1"/>
</dbReference>
<dbReference type="GO" id="GO:0006144">
    <property type="term" value="P:purine nucleobase metabolic process"/>
    <property type="evidence" value="ECO:0007669"/>
    <property type="project" value="UniProtKB-KW"/>
</dbReference>
<dbReference type="Proteomes" id="UP000031488">
    <property type="component" value="Unassembled WGS sequence"/>
</dbReference>
<dbReference type="EMBL" id="JTJZ01000016">
    <property type="protein sequence ID" value="KHS53190.1"/>
    <property type="molecule type" value="Genomic_DNA"/>
</dbReference>
<evidence type="ECO:0000256" key="3">
    <source>
        <dbReference type="ARBA" id="ARBA00012257"/>
    </source>
</evidence>
<name>A0A0B9AV05_BRELN</name>
<protein>
    <recommendedName>
        <fullName evidence="3">2-oxo-4-hydroxy-4-carboxy-5-ureidoimidazoline decarboxylase</fullName>
        <ecNumber evidence="3">4.1.1.97</ecNumber>
    </recommendedName>
</protein>
<dbReference type="OrthoDB" id="5243781at2"/>
<dbReference type="GO" id="GO:0051997">
    <property type="term" value="F:2-oxo-4-hydroxy-4-carboxy-5-ureidoimidazoline decarboxylase activity"/>
    <property type="evidence" value="ECO:0007669"/>
    <property type="project" value="UniProtKB-EC"/>
</dbReference>
<dbReference type="InterPro" id="IPR018020">
    <property type="entry name" value="OHCU_decarboxylase"/>
</dbReference>
<accession>A0A0B9AV05</accession>
<keyword evidence="4" id="KW-0659">Purine metabolism</keyword>
<evidence type="ECO:0000256" key="2">
    <source>
        <dbReference type="ARBA" id="ARBA00004754"/>
    </source>
</evidence>
<evidence type="ECO:0000256" key="5">
    <source>
        <dbReference type="ARBA" id="ARBA00022793"/>
    </source>
</evidence>
<keyword evidence="5" id="KW-0210">Decarboxylase</keyword>
<sequence length="164" mass="17857">MDLDEFNRLPADEARSLLRPCLDVDRWIEAVVAARPFADLDSALAAAHNDAAPLTTDEIDAAMAHHPRIGEKAKGDGAEAEHSSREQAGLGTLDDDVQARLAAGNAAYEERFDRVFLIRAAGRTPTEILAELERRMTNTEAEENTEVGKQLIEIAALRLEGILA</sequence>
<comment type="pathway">
    <text evidence="2">Purine metabolism; urate degradation; (S)-allantoin from urate: step 3/3.</text>
</comment>
<dbReference type="InterPro" id="IPR036778">
    <property type="entry name" value="OHCU_decarboxylase_sf"/>
</dbReference>
<evidence type="ECO:0000256" key="7">
    <source>
        <dbReference type="SAM" id="MobiDB-lite"/>
    </source>
</evidence>
<feature type="region of interest" description="Disordered" evidence="7">
    <location>
        <begin position="72"/>
        <end position="92"/>
    </location>
</feature>
<evidence type="ECO:0000313" key="10">
    <source>
        <dbReference type="Proteomes" id="UP000031488"/>
    </source>
</evidence>
<dbReference type="PANTHER" id="PTHR43466">
    <property type="entry name" value="2-OXO-4-HYDROXY-4-CARBOXY-5-UREIDOIMIDAZOLINE DECARBOXYLASE-RELATED"/>
    <property type="match status" value="1"/>
</dbReference>
<evidence type="ECO:0000313" key="9">
    <source>
        <dbReference type="EMBL" id="KHS53190.1"/>
    </source>
</evidence>
<dbReference type="GO" id="GO:0019628">
    <property type="term" value="P:urate catabolic process"/>
    <property type="evidence" value="ECO:0007669"/>
    <property type="project" value="TreeGrafter"/>
</dbReference>
<evidence type="ECO:0000256" key="1">
    <source>
        <dbReference type="ARBA" id="ARBA00001163"/>
    </source>
</evidence>
<dbReference type="NCBIfam" id="TIGR03180">
    <property type="entry name" value="UraD_2"/>
    <property type="match status" value="1"/>
</dbReference>
<evidence type="ECO:0000259" key="8">
    <source>
        <dbReference type="Pfam" id="PF09349"/>
    </source>
</evidence>
<dbReference type="InterPro" id="IPR017595">
    <property type="entry name" value="OHCU_decarboxylase-2"/>
</dbReference>
<comment type="catalytic activity">
    <reaction evidence="1">
        <text>5-hydroxy-2-oxo-4-ureido-2,5-dihydro-1H-imidazole-5-carboxylate + H(+) = (S)-allantoin + CO2</text>
        <dbReference type="Rhea" id="RHEA:26301"/>
        <dbReference type="ChEBI" id="CHEBI:15378"/>
        <dbReference type="ChEBI" id="CHEBI:15678"/>
        <dbReference type="ChEBI" id="CHEBI:16526"/>
        <dbReference type="ChEBI" id="CHEBI:58639"/>
        <dbReference type="EC" id="4.1.1.97"/>
    </reaction>
</comment>
<keyword evidence="6" id="KW-0456">Lyase</keyword>